<organism evidence="3 4">
    <name type="scientific">Cryptosporidium ubiquitum</name>
    <dbReference type="NCBI Taxonomy" id="857276"/>
    <lineage>
        <taxon>Eukaryota</taxon>
        <taxon>Sar</taxon>
        <taxon>Alveolata</taxon>
        <taxon>Apicomplexa</taxon>
        <taxon>Conoidasida</taxon>
        <taxon>Coccidia</taxon>
        <taxon>Eucoccidiorida</taxon>
        <taxon>Eimeriorina</taxon>
        <taxon>Cryptosporidiidae</taxon>
        <taxon>Cryptosporidium</taxon>
    </lineage>
</organism>
<evidence type="ECO:0000256" key="2">
    <source>
        <dbReference type="SAM" id="SignalP"/>
    </source>
</evidence>
<sequence length="738" mass="86840">MFNWLYIFLLLLIGLVNNHEKTDVLFKNKVNPDIHPLSYLQLPGFKSHPKLTINSEITHWVLSHLQLNQLETLISELEKEIKKLTQEFEEYKKNSRSIRANYDSHSCRNDINTKKQKGNRCNKCEQRANAIKRLRLKMKELASKIIEYEFKLDKCKHRKAILKGEKVNKDVIYRPFLTPYKNKSQEDTADLQRRRKDKIHEREMRRNQRLQQALESGISINKHELHIESQKQRTIDVEDLVMIYFQPKSLDYFTDKLLQSISELLKIMIDFNTKQCLDDVFLIKIEKIQKSLKSQYYTKSQKLDKLNKERDGIIETGNGDPFLDTRIKLLKNTLSILNKSLLFTESIQMICLYDKGSNGFIAVSLPSICESLSFNMLKNELDEFKLFDNLSIKRILDYFHNNNNGAFKKYIIHIQIMDVLKFVYRKCIELTWTVNSEDLKVSFDENLFPTISRLPSEYYKNLANTTFIEQIKWIVGVNQFNIAKNLNTNMFLMFFSKILQLMRSYKYIMSRMKQVTKSQLRNQYKVKCTQLLFQLNQLLSVLVVNMIKLKQIKVDNKYKINIKSTSENSLKELIDKDLKLVDGKTCHQSVLSLLYYRHLQLQLIMVNSNMLSYIPNLLNKLIHAINTCKSKLSRDEILSDHAIQHFDVKNSNLKDLTLSDLTMGLISSFYQDDLSILSNSVDKISTFLEKLLEKIMNTSAITALETERKSGVNIQQKSLLSDNNMVKLEKYLRFKYFK</sequence>
<protein>
    <submittedName>
        <fullName evidence="3">Uncharacterized protein</fullName>
    </submittedName>
</protein>
<proteinExistence type="predicted"/>
<gene>
    <name evidence="3" type="ORF">cubi_03292</name>
</gene>
<feature type="coiled-coil region" evidence="1">
    <location>
        <begin position="67"/>
        <end position="101"/>
    </location>
</feature>
<reference evidence="3 4" key="1">
    <citation type="submission" date="2016-10" db="EMBL/GenBank/DDBJ databases">
        <title>Reductive evolution of mitochondrial metabolism and differential evolution of invasion-related proteins in Cryptosporidium.</title>
        <authorList>
            <person name="Liu S."/>
            <person name="Roellig D.M."/>
            <person name="Guo Y."/>
            <person name="Li N."/>
            <person name="Frace M.A."/>
            <person name="Tang K."/>
            <person name="Zhang L."/>
            <person name="Feng Y."/>
            <person name="Xiao L."/>
        </authorList>
    </citation>
    <scope>NUCLEOTIDE SEQUENCE [LARGE SCALE GENOMIC DNA]</scope>
    <source>
        <strain evidence="3">39726</strain>
    </source>
</reference>
<accession>A0A1J4M9M4</accession>
<name>A0A1J4M9M4_9CRYT</name>
<evidence type="ECO:0000256" key="1">
    <source>
        <dbReference type="SAM" id="Coils"/>
    </source>
</evidence>
<feature type="chain" id="PRO_5012317430" evidence="2">
    <location>
        <begin position="19"/>
        <end position="738"/>
    </location>
</feature>
<feature type="signal peptide" evidence="2">
    <location>
        <begin position="1"/>
        <end position="18"/>
    </location>
</feature>
<dbReference type="RefSeq" id="XP_028873015.1">
    <property type="nucleotide sequence ID" value="XM_029020305.1"/>
</dbReference>
<keyword evidence="1" id="KW-0175">Coiled coil</keyword>
<dbReference type="AlphaFoldDB" id="A0A1J4M9M4"/>
<keyword evidence="4" id="KW-1185">Reference proteome</keyword>
<keyword evidence="2" id="KW-0732">Signal</keyword>
<evidence type="ECO:0000313" key="3">
    <source>
        <dbReference type="EMBL" id="OII70914.1"/>
    </source>
</evidence>
<dbReference type="GeneID" id="39980084"/>
<dbReference type="EMBL" id="LRBP01000034">
    <property type="protein sequence ID" value="OII70914.1"/>
    <property type="molecule type" value="Genomic_DNA"/>
</dbReference>
<dbReference type="VEuPathDB" id="CryptoDB:cubi_03292"/>
<evidence type="ECO:0000313" key="4">
    <source>
        <dbReference type="Proteomes" id="UP000186176"/>
    </source>
</evidence>
<dbReference type="Proteomes" id="UP000186176">
    <property type="component" value="Unassembled WGS sequence"/>
</dbReference>
<comment type="caution">
    <text evidence="3">The sequence shown here is derived from an EMBL/GenBank/DDBJ whole genome shotgun (WGS) entry which is preliminary data.</text>
</comment>
<dbReference type="OrthoDB" id="344268at2759"/>